<dbReference type="AlphaFoldDB" id="A0A452TSN1"/>
<evidence type="ECO:0000259" key="1">
    <source>
        <dbReference type="PROSITE" id="PS50805"/>
    </source>
</evidence>
<dbReference type="InterPro" id="IPR050169">
    <property type="entry name" value="Krueppel_C2H2_ZnF"/>
</dbReference>
<reference evidence="2" key="1">
    <citation type="submission" date="2019-03" db="UniProtKB">
        <authorList>
            <consortium name="Ensembl"/>
        </authorList>
    </citation>
    <scope>IDENTIFICATION</scope>
</reference>
<dbReference type="CDD" id="cd07765">
    <property type="entry name" value="KRAB_A-box"/>
    <property type="match status" value="1"/>
</dbReference>
<name>A0A452TSN1_URSMA</name>
<organism evidence="2">
    <name type="scientific">Ursus maritimus</name>
    <name type="common">Polar bear</name>
    <name type="synonym">Thalarctos maritimus</name>
    <dbReference type="NCBI Taxonomy" id="29073"/>
    <lineage>
        <taxon>Eukaryota</taxon>
        <taxon>Metazoa</taxon>
        <taxon>Chordata</taxon>
        <taxon>Craniata</taxon>
        <taxon>Vertebrata</taxon>
        <taxon>Euteleostomi</taxon>
        <taxon>Mammalia</taxon>
        <taxon>Eutheria</taxon>
        <taxon>Laurasiatheria</taxon>
        <taxon>Carnivora</taxon>
        <taxon>Caniformia</taxon>
        <taxon>Ursidae</taxon>
        <taxon>Ursus</taxon>
    </lineage>
</organism>
<dbReference type="GO" id="GO:0006355">
    <property type="term" value="P:regulation of DNA-templated transcription"/>
    <property type="evidence" value="ECO:0007669"/>
    <property type="project" value="InterPro"/>
</dbReference>
<dbReference type="GeneTree" id="ENSGT01150000290207"/>
<accession>A0A452TSN1</accession>
<dbReference type="PROSITE" id="PS50805">
    <property type="entry name" value="KRAB"/>
    <property type="match status" value="1"/>
</dbReference>
<dbReference type="SUPFAM" id="SSF109640">
    <property type="entry name" value="KRAB domain (Kruppel-associated box)"/>
    <property type="match status" value="1"/>
</dbReference>
<evidence type="ECO:0000313" key="2">
    <source>
        <dbReference type="Ensembl" id="ENSUMAP00000011275"/>
    </source>
</evidence>
<dbReference type="InterPro" id="IPR036051">
    <property type="entry name" value="KRAB_dom_sf"/>
</dbReference>
<feature type="domain" description="KRAB" evidence="1">
    <location>
        <begin position="34"/>
        <end position="97"/>
    </location>
</feature>
<dbReference type="Ensembl" id="ENSUMAT00000013426.1">
    <property type="protein sequence ID" value="ENSUMAP00000011275.1"/>
    <property type="gene ID" value="ENSUMAG00000008474.1"/>
</dbReference>
<sequence>MPCHGACTIPHPHQHCPRNPVSPHPLQHMLCGSVSFRDVTVDFTRDEWLRLTGTQRTLYRDVMLENYSHLVSVGEGLPLKLPPQDLFAIFFFFFLIS</sequence>
<dbReference type="SMART" id="SM00349">
    <property type="entry name" value="KRAB"/>
    <property type="match status" value="1"/>
</dbReference>
<dbReference type="InterPro" id="IPR001909">
    <property type="entry name" value="KRAB"/>
</dbReference>
<proteinExistence type="predicted"/>
<protein>
    <recommendedName>
        <fullName evidence="1">KRAB domain-containing protein</fullName>
    </recommendedName>
</protein>
<dbReference type="PANTHER" id="PTHR23232">
    <property type="entry name" value="KRAB DOMAIN C2H2 ZINC FINGER"/>
    <property type="match status" value="1"/>
</dbReference>
<dbReference type="PANTHER" id="PTHR23232:SF131">
    <property type="entry name" value="KRAB DOMAIN-CONTAINING PROTEIN"/>
    <property type="match status" value="1"/>
</dbReference>
<dbReference type="Gene3D" id="6.10.140.140">
    <property type="match status" value="1"/>
</dbReference>
<dbReference type="Pfam" id="PF01352">
    <property type="entry name" value="KRAB"/>
    <property type="match status" value="1"/>
</dbReference>